<evidence type="ECO:0000313" key="1">
    <source>
        <dbReference type="EMBL" id="OPJ83131.1"/>
    </source>
</evidence>
<sequence length="72" mass="8047">MFTASSLCQYTFMDESRAISMTLSNPDRSSENHGLLYATFVPGSSFTGMPERGDRGKRERDWLNASEACMSI</sequence>
<gene>
    <name evidence="1" type="ORF">AV530_010540</name>
</gene>
<proteinExistence type="predicted"/>
<dbReference type="Proteomes" id="UP000190648">
    <property type="component" value="Unassembled WGS sequence"/>
</dbReference>
<dbReference type="EMBL" id="LSYS01003385">
    <property type="protein sequence ID" value="OPJ83131.1"/>
    <property type="molecule type" value="Genomic_DNA"/>
</dbReference>
<comment type="caution">
    <text evidence="1">The sequence shown here is derived from an EMBL/GenBank/DDBJ whole genome shotgun (WGS) entry which is preliminary data.</text>
</comment>
<protein>
    <submittedName>
        <fullName evidence="1">Uncharacterized protein</fullName>
    </submittedName>
</protein>
<name>A0A1V4KFH0_PATFA</name>
<accession>A0A1V4KFH0</accession>
<organism evidence="1 2">
    <name type="scientific">Patagioenas fasciata monilis</name>
    <dbReference type="NCBI Taxonomy" id="372326"/>
    <lineage>
        <taxon>Eukaryota</taxon>
        <taxon>Metazoa</taxon>
        <taxon>Chordata</taxon>
        <taxon>Craniata</taxon>
        <taxon>Vertebrata</taxon>
        <taxon>Euteleostomi</taxon>
        <taxon>Archelosauria</taxon>
        <taxon>Archosauria</taxon>
        <taxon>Dinosauria</taxon>
        <taxon>Saurischia</taxon>
        <taxon>Theropoda</taxon>
        <taxon>Coelurosauria</taxon>
        <taxon>Aves</taxon>
        <taxon>Neognathae</taxon>
        <taxon>Neoaves</taxon>
        <taxon>Columbimorphae</taxon>
        <taxon>Columbiformes</taxon>
        <taxon>Columbidae</taxon>
        <taxon>Patagioenas</taxon>
    </lineage>
</organism>
<dbReference type="AlphaFoldDB" id="A0A1V4KFH0"/>
<evidence type="ECO:0000313" key="2">
    <source>
        <dbReference type="Proteomes" id="UP000190648"/>
    </source>
</evidence>
<reference evidence="1 2" key="1">
    <citation type="submission" date="2016-02" db="EMBL/GenBank/DDBJ databases">
        <title>Band-tailed pigeon sequencing and assembly.</title>
        <authorList>
            <person name="Soares A.E."/>
            <person name="Novak B.J."/>
            <person name="Rice E.S."/>
            <person name="O'Connell B."/>
            <person name="Chang D."/>
            <person name="Weber S."/>
            <person name="Shapiro B."/>
        </authorList>
    </citation>
    <scope>NUCLEOTIDE SEQUENCE [LARGE SCALE GENOMIC DNA]</scope>
    <source>
        <strain evidence="1">BTP2013</strain>
        <tissue evidence="1">Blood</tissue>
    </source>
</reference>
<keyword evidence="2" id="KW-1185">Reference proteome</keyword>